<feature type="domain" description="SEC7" evidence="3">
    <location>
        <begin position="316"/>
        <end position="528"/>
    </location>
</feature>
<reference evidence="5" key="1">
    <citation type="submission" date="2016-03" db="EMBL/GenBank/DDBJ databases">
        <authorList>
            <person name="Devillers Hugo."/>
        </authorList>
    </citation>
    <scope>NUCLEOTIDE SEQUENCE [LARGE SCALE GENOMIC DNA]</scope>
</reference>
<dbReference type="PROSITE" id="PS50003">
    <property type="entry name" value="PH_DOMAIN"/>
    <property type="match status" value="1"/>
</dbReference>
<name>A0A1G4JHY8_9SACH</name>
<dbReference type="SMART" id="SM00233">
    <property type="entry name" value="PH"/>
    <property type="match status" value="1"/>
</dbReference>
<feature type="compositionally biased region" description="Low complexity" evidence="1">
    <location>
        <begin position="107"/>
        <end position="121"/>
    </location>
</feature>
<evidence type="ECO:0000313" key="5">
    <source>
        <dbReference type="Proteomes" id="UP000191144"/>
    </source>
</evidence>
<dbReference type="AlphaFoldDB" id="A0A1G4JHY8"/>
<feature type="region of interest" description="Disordered" evidence="1">
    <location>
        <begin position="182"/>
        <end position="204"/>
    </location>
</feature>
<dbReference type="PANTHER" id="PTHR10663:SF405">
    <property type="entry name" value="ARF GUANINE NUCLEOTIDE EXCHANGE FACTOR SYT1"/>
    <property type="match status" value="1"/>
</dbReference>
<feature type="compositionally biased region" description="Polar residues" evidence="1">
    <location>
        <begin position="185"/>
        <end position="194"/>
    </location>
</feature>
<evidence type="ECO:0000313" key="4">
    <source>
        <dbReference type="EMBL" id="SCU89883.1"/>
    </source>
</evidence>
<feature type="region of interest" description="Disordered" evidence="1">
    <location>
        <begin position="22"/>
        <end position="88"/>
    </location>
</feature>
<feature type="compositionally biased region" description="Basic and acidic residues" evidence="1">
    <location>
        <begin position="22"/>
        <end position="36"/>
    </location>
</feature>
<gene>
    <name evidence="4" type="ORF">LAME_0E05996G</name>
</gene>
<dbReference type="PANTHER" id="PTHR10663">
    <property type="entry name" value="GUANYL-NUCLEOTIDE EXCHANGE FACTOR"/>
    <property type="match status" value="1"/>
</dbReference>
<dbReference type="GO" id="GO:0032012">
    <property type="term" value="P:regulation of ARF protein signal transduction"/>
    <property type="evidence" value="ECO:0007669"/>
    <property type="project" value="InterPro"/>
</dbReference>
<proteinExistence type="predicted"/>
<dbReference type="GO" id="GO:0005085">
    <property type="term" value="F:guanyl-nucleotide exchange factor activity"/>
    <property type="evidence" value="ECO:0007669"/>
    <property type="project" value="InterPro"/>
</dbReference>
<dbReference type="InterPro" id="IPR011993">
    <property type="entry name" value="PH-like_dom_sf"/>
</dbReference>
<sequence length="1001" mass="112162">MSHSLADLFRARLFHSDSLKRKEASPDLHEFEHRAQGQEFLKQATSSSALNSIREEERILPESYKSECTSRGSPDSLQKSAKGGKLRGLKKRIASFPDLKFRSSSSLSSEENALSDSNSASVNASKSGTMPWSRKNHKSRLDCSGMSPKPLDISAVINITNEDSDTFDTKPPRQLCENYSEKRLSSGSMTRINTASSNASSVRAVRQTRFRRPMIRSNSDNYQAKSASSSQLSLSLIKNDAQGTNSTSDAAVARRRSRTVGAADYEGKGIPLRVSLGKLRIRSNSGSEENVVVDKTAGGTSNPKTYLAAPATQSRSRRPSNSKQSFSSSRRSSSLVTALSSFVTMRSISVSSRSSSPKVVKTLDDFSKPSEPLPDDTEEQYLKSLSSYGKFIAIILATDNDAFKISCLHYFLKTEFDFRMEPLDLSLRKLLMFLELPKESQQIDRVLNEFSKIYYDQNRDSCFWESEEEVFFLGFSLLMLHTDAFNPNNKIKMTKQDFVKLMRYDSTSELSRVPREIFEYFFDNVTAREFSQYEDLHSSGPYSSEVIDSEQQSGLEVEYSPRKIIKDGGLHYRRDSVGNQSENFEGVLTPSASCLPNASFNAAVNPASKNDAIDVYFHIISDSVPSVSLYSQLGPSAHSDDNTVKENLNNRQHPKYISIVQETKGGYLRLPKCSIENILGPNMTTLSPSGEERNFRYLKIVQMGEFEEMITNRKFSIVGNVNRVVFKRYFGILTTSCLLLFNGMGWMEPKMVVDETTQVSNYIIDCPSTVQAAQNFGCGSLFAIDVPCSDRESKEVERPNGLSAGRYTLDVYSNNKKLTFACPNKQERDNWIDAINVTTALDGCFMTVGTISDTVVNMRKISPAEKLEKLQRNRVARAKKFEHMQKLIFLVRRSVPLNAKVRSSMMEYLLQLERRFSWLQYEACRSEVLSRVLQLVGETGEDVAAELNNEHSIDQSFIFNESLETCASDTFTDAALDTTFDGEGFLRSPELHSCAPPPSSS</sequence>
<evidence type="ECO:0000259" key="2">
    <source>
        <dbReference type="PROSITE" id="PS50003"/>
    </source>
</evidence>
<dbReference type="EMBL" id="LT598481">
    <property type="protein sequence ID" value="SCU89883.1"/>
    <property type="molecule type" value="Genomic_DNA"/>
</dbReference>
<feature type="region of interest" description="Disordered" evidence="1">
    <location>
        <begin position="107"/>
        <end position="147"/>
    </location>
</feature>
<dbReference type="InterPro" id="IPR000904">
    <property type="entry name" value="Sec7_dom"/>
</dbReference>
<dbReference type="SMART" id="SM00222">
    <property type="entry name" value="Sec7"/>
    <property type="match status" value="1"/>
</dbReference>
<feature type="region of interest" description="Disordered" evidence="1">
    <location>
        <begin position="240"/>
        <end position="260"/>
    </location>
</feature>
<protein>
    <submittedName>
        <fullName evidence="4">LAME_0E05996g1_1</fullName>
    </submittedName>
</protein>
<organism evidence="4 5">
    <name type="scientific">Lachancea meyersii CBS 8951</name>
    <dbReference type="NCBI Taxonomy" id="1266667"/>
    <lineage>
        <taxon>Eukaryota</taxon>
        <taxon>Fungi</taxon>
        <taxon>Dikarya</taxon>
        <taxon>Ascomycota</taxon>
        <taxon>Saccharomycotina</taxon>
        <taxon>Saccharomycetes</taxon>
        <taxon>Saccharomycetales</taxon>
        <taxon>Saccharomycetaceae</taxon>
        <taxon>Lachancea</taxon>
    </lineage>
</organism>
<dbReference type="InterPro" id="IPR001849">
    <property type="entry name" value="PH_domain"/>
</dbReference>
<accession>A0A1G4JHY8</accession>
<keyword evidence="5" id="KW-1185">Reference proteome</keyword>
<dbReference type="SUPFAM" id="SSF48425">
    <property type="entry name" value="Sec7 domain"/>
    <property type="match status" value="1"/>
</dbReference>
<evidence type="ECO:0000259" key="3">
    <source>
        <dbReference type="PROSITE" id="PS50190"/>
    </source>
</evidence>
<dbReference type="Pfam" id="PF01369">
    <property type="entry name" value="Sec7"/>
    <property type="match status" value="1"/>
</dbReference>
<dbReference type="InterPro" id="IPR035999">
    <property type="entry name" value="Sec7_dom_sf"/>
</dbReference>
<feature type="compositionally biased region" description="Polar residues" evidence="1">
    <location>
        <begin position="66"/>
        <end position="79"/>
    </location>
</feature>
<dbReference type="Gene3D" id="1.10.1000.11">
    <property type="entry name" value="Arf Nucleotide-binding Site Opener,domain 2"/>
    <property type="match status" value="1"/>
</dbReference>
<dbReference type="OrthoDB" id="430364at2759"/>
<dbReference type="Proteomes" id="UP000191144">
    <property type="component" value="Chromosome E"/>
</dbReference>
<dbReference type="InterPro" id="IPR023394">
    <property type="entry name" value="Sec7_C_sf"/>
</dbReference>
<dbReference type="Gene3D" id="2.30.29.30">
    <property type="entry name" value="Pleckstrin-homology domain (PH domain)/Phosphotyrosine-binding domain (PTB)"/>
    <property type="match status" value="1"/>
</dbReference>
<dbReference type="PROSITE" id="PS50190">
    <property type="entry name" value="SEC7"/>
    <property type="match status" value="1"/>
</dbReference>
<feature type="domain" description="PH" evidence="2">
    <location>
        <begin position="714"/>
        <end position="840"/>
    </location>
</feature>
<dbReference type="SUPFAM" id="SSF50729">
    <property type="entry name" value="PH domain-like"/>
    <property type="match status" value="1"/>
</dbReference>
<feature type="compositionally biased region" description="Low complexity" evidence="1">
    <location>
        <begin position="195"/>
        <end position="204"/>
    </location>
</feature>
<feature type="region of interest" description="Disordered" evidence="1">
    <location>
        <begin position="285"/>
        <end position="329"/>
    </location>
</feature>
<evidence type="ECO:0000256" key="1">
    <source>
        <dbReference type="SAM" id="MobiDB-lite"/>
    </source>
</evidence>